<comment type="caution">
    <text evidence="1">The sequence shown here is derived from an EMBL/GenBank/DDBJ whole genome shotgun (WGS) entry which is preliminary data.</text>
</comment>
<dbReference type="AlphaFoldDB" id="A0A7J6VXH0"/>
<evidence type="ECO:0000313" key="1">
    <source>
        <dbReference type="EMBL" id="KAF5189298.1"/>
    </source>
</evidence>
<accession>A0A7J6VXH0</accession>
<protein>
    <submittedName>
        <fullName evidence="1">Uncharacterized protein</fullName>
    </submittedName>
</protein>
<evidence type="ECO:0000313" key="2">
    <source>
        <dbReference type="Proteomes" id="UP000554482"/>
    </source>
</evidence>
<gene>
    <name evidence="1" type="ORF">FRX31_021115</name>
</gene>
<dbReference type="Proteomes" id="UP000554482">
    <property type="component" value="Unassembled WGS sequence"/>
</dbReference>
<organism evidence="1 2">
    <name type="scientific">Thalictrum thalictroides</name>
    <name type="common">Rue-anemone</name>
    <name type="synonym">Anemone thalictroides</name>
    <dbReference type="NCBI Taxonomy" id="46969"/>
    <lineage>
        <taxon>Eukaryota</taxon>
        <taxon>Viridiplantae</taxon>
        <taxon>Streptophyta</taxon>
        <taxon>Embryophyta</taxon>
        <taxon>Tracheophyta</taxon>
        <taxon>Spermatophyta</taxon>
        <taxon>Magnoliopsida</taxon>
        <taxon>Ranunculales</taxon>
        <taxon>Ranunculaceae</taxon>
        <taxon>Thalictroideae</taxon>
        <taxon>Thalictrum</taxon>
    </lineage>
</organism>
<name>A0A7J6VXH0_THATH</name>
<sequence length="90" mass="10210">MADAEVSSRRGDCQPEISYLDLHRRPLQHHHLLTYPSTQKNPTQNFFVSPPQTQQQQSLLPFQLVTGSEERLGLKKELEGKGLISSPTIQ</sequence>
<proteinExistence type="predicted"/>
<keyword evidence="2" id="KW-1185">Reference proteome</keyword>
<reference evidence="1 2" key="1">
    <citation type="submission" date="2020-06" db="EMBL/GenBank/DDBJ databases">
        <title>Transcriptomic and genomic resources for Thalictrum thalictroides and T. hernandezii: Facilitating candidate gene discovery in an emerging model plant lineage.</title>
        <authorList>
            <person name="Arias T."/>
            <person name="Riano-Pachon D.M."/>
            <person name="Di Stilio V.S."/>
        </authorList>
    </citation>
    <scope>NUCLEOTIDE SEQUENCE [LARGE SCALE GENOMIC DNA]</scope>
    <source>
        <strain evidence="2">cv. WT478/WT964</strain>
        <tissue evidence="1">Leaves</tissue>
    </source>
</reference>
<dbReference type="EMBL" id="JABWDY010025662">
    <property type="protein sequence ID" value="KAF5189298.1"/>
    <property type="molecule type" value="Genomic_DNA"/>
</dbReference>